<evidence type="ECO:0000259" key="6">
    <source>
        <dbReference type="Pfam" id="PF00534"/>
    </source>
</evidence>
<keyword evidence="5" id="KW-0456">Lyase</keyword>
<feature type="domain" description="Heparin-sulfate lyase N-terminal" evidence="8">
    <location>
        <begin position="674"/>
        <end position="896"/>
    </location>
</feature>
<reference evidence="10" key="1">
    <citation type="journal article" date="2019" name="Int. J. Syst. Evol. Microbiol.">
        <title>The Global Catalogue of Microorganisms (GCM) 10K type strain sequencing project: providing services to taxonomists for standard genome sequencing and annotation.</title>
        <authorList>
            <consortium name="The Broad Institute Genomics Platform"/>
            <consortium name="The Broad Institute Genome Sequencing Center for Infectious Disease"/>
            <person name="Wu L."/>
            <person name="Ma J."/>
        </authorList>
    </citation>
    <scope>NUCLEOTIDE SEQUENCE [LARGE SCALE GENOMIC DNA]</scope>
    <source>
        <strain evidence="10">JCM 17458</strain>
    </source>
</reference>
<dbReference type="InterPro" id="IPR012480">
    <property type="entry name" value="Hepar_II_III_C"/>
</dbReference>
<dbReference type="InterPro" id="IPR031680">
    <property type="entry name" value="Hepar_II_III_N"/>
</dbReference>
<dbReference type="Proteomes" id="UP001501586">
    <property type="component" value="Unassembled WGS sequence"/>
</dbReference>
<dbReference type="Gene3D" id="3.40.50.2000">
    <property type="entry name" value="Glycogen Phosphorylase B"/>
    <property type="match status" value="2"/>
</dbReference>
<keyword evidence="2" id="KW-0808">Transferase</keyword>
<comment type="caution">
    <text evidence="9">The sequence shown here is derived from an EMBL/GenBank/DDBJ whole genome shotgun (WGS) entry which is preliminary data.</text>
</comment>
<keyword evidence="4" id="KW-0574">Periplasm</keyword>
<dbReference type="EMBL" id="BAABAZ010000004">
    <property type="protein sequence ID" value="GAA4283361.1"/>
    <property type="molecule type" value="Genomic_DNA"/>
</dbReference>
<name>A0ABP8EHC2_9MICO</name>
<dbReference type="Gene3D" id="2.70.98.70">
    <property type="match status" value="1"/>
</dbReference>
<comment type="subcellular location">
    <subcellularLocation>
        <location evidence="1">Periplasm</location>
    </subcellularLocation>
</comment>
<dbReference type="Gene3D" id="1.50.10.100">
    <property type="entry name" value="Chondroitin AC/alginate lyase"/>
    <property type="match status" value="1"/>
</dbReference>
<dbReference type="SUPFAM" id="SSF53756">
    <property type="entry name" value="UDP-Glycosyltransferase/glycogen phosphorylase"/>
    <property type="match status" value="1"/>
</dbReference>
<feature type="domain" description="Glycosyl transferase family 1" evidence="6">
    <location>
        <begin position="409"/>
        <end position="577"/>
    </location>
</feature>
<evidence type="ECO:0000256" key="3">
    <source>
        <dbReference type="ARBA" id="ARBA00022729"/>
    </source>
</evidence>
<protein>
    <recommendedName>
        <fullName evidence="11">D-inositol 3-phosphate glycosyltransferase</fullName>
    </recommendedName>
</protein>
<organism evidence="9 10">
    <name type="scientific">Brevibacterium daeguense</name>
    <dbReference type="NCBI Taxonomy" id="909936"/>
    <lineage>
        <taxon>Bacteria</taxon>
        <taxon>Bacillati</taxon>
        <taxon>Actinomycetota</taxon>
        <taxon>Actinomycetes</taxon>
        <taxon>Micrococcales</taxon>
        <taxon>Brevibacteriaceae</taxon>
        <taxon>Brevibacterium</taxon>
    </lineage>
</organism>
<evidence type="ECO:0000256" key="4">
    <source>
        <dbReference type="ARBA" id="ARBA00022764"/>
    </source>
</evidence>
<dbReference type="Pfam" id="PF16889">
    <property type="entry name" value="Hepar_II_III_N"/>
    <property type="match status" value="1"/>
</dbReference>
<dbReference type="SUPFAM" id="SSF48230">
    <property type="entry name" value="Chondroitin AC/alginate lyase"/>
    <property type="match status" value="1"/>
</dbReference>
<evidence type="ECO:0000313" key="9">
    <source>
        <dbReference type="EMBL" id="GAA4283361.1"/>
    </source>
</evidence>
<dbReference type="PANTHER" id="PTHR39210">
    <property type="entry name" value="HEPARIN-SULFATE LYASE"/>
    <property type="match status" value="1"/>
</dbReference>
<feature type="domain" description="Heparinase II/III-like C-terminal" evidence="7">
    <location>
        <begin position="925"/>
        <end position="1123"/>
    </location>
</feature>
<sequence>MKTELSERSEKDDAEGQAFEALAQEVARVHRDLKVLRRRVPANFLAPVKSDLAELKNGTADNTRVAFESALQLGRRPENIISKHQATKLFRDYLNRDELLQLRPLIEGFDLLRKQQLTTLRRLYRFYRGAGYWDLASTILTEVHRKSGRDSDAHAVKKIQHEIELFSYPTLVHADLAPGNAYDPTGPILHMVGRVLPQTQTGYTLRTQYTAVAQAKKGLPVAVVGQSGITDFRGEEAAHYTHMGIDYYLLPGDPRNEMLIDDWLRENIVHLGRLVMKLRPSILHAQSDFFNALITDAVGKKYGIPTAYESRGFWEESWLSRVIDSNDWADEAARLFAMYGKPAAYELRKHAEEVSRLLPNHVFTLAEVMKSHILQAADGSLSETDVTIVPNAVDSGNFPVQGRDQALAAEIGIPEGAVTIGYISSLVEYEGIDTLIDAYHLARASVSQTTCLLLVGDGDYRSTLQEHVERRGVENVVFTGRVPHEDVLRYYGLIDIFVVPRKPSAVAHLVTPLKPFEAFSTGRAVVLSDVGALQEIADQSGAVETFRAGSADSLAAKLIALINDPERRHDLSRRAARWVRNYRSWDRNVNEYYKAYRKLGYSGPDNTLIESEIALTERGINPGELLEELTAAKLPPSKGWFTIQDIRQSARSVLEDGWRFASFEPVPVTSIREWSRYGEEHRSWGFHLHAWEFMDPLIREFDEEGDPRWIEAAVHIAVRWIESHLGVDEDQDPMAWYDMSLSLRTPRLLALALRAARIDGMREQTVVLAEAIAWHLDELHKDRAFNPNNNHGFYTAVSQVHAAKYCPMFPAAQPTAEEGKERLARMAQSQFAVDGVHLEHSPDYHRMLLNSFELAVTDGLIEDEEVKGRIERAAHVLGWMIQPDGTLVQFGDSPETRMVGREAKSIDPETQYILSDGEQGRRPSLELAVYSDGGYAFVRSPQPNGPGALRQSGYLAFSAAFHSRAHKHADDLNLVWFDRGQQILTDSGRFGYGDLLPADSPMRRDGFYYAAPERQYVEGTMAHNTLMMDGRNQERRTRTPYGSGIGECSENDGVFDLSGRVHHADYIHRRRLIYRPGSELLIKDSVFSQSPETREGTLWFNISGIFEVESAEESVVFVASTEAGSLRLVVSGPGTMIEPVRGQMNPMRGWRSRQDRSLEPTWSLGFRFPIDTRASVETRLALE</sequence>
<dbReference type="PANTHER" id="PTHR39210:SF1">
    <property type="entry name" value="HEPARIN-SULFATE LYASE"/>
    <property type="match status" value="1"/>
</dbReference>
<evidence type="ECO:0000256" key="5">
    <source>
        <dbReference type="ARBA" id="ARBA00023239"/>
    </source>
</evidence>
<evidence type="ECO:0000256" key="1">
    <source>
        <dbReference type="ARBA" id="ARBA00004418"/>
    </source>
</evidence>
<evidence type="ECO:0000313" key="10">
    <source>
        <dbReference type="Proteomes" id="UP001501586"/>
    </source>
</evidence>
<keyword evidence="10" id="KW-1185">Reference proteome</keyword>
<dbReference type="InterPro" id="IPR001296">
    <property type="entry name" value="Glyco_trans_1"/>
</dbReference>
<evidence type="ECO:0000256" key="2">
    <source>
        <dbReference type="ARBA" id="ARBA00022679"/>
    </source>
</evidence>
<dbReference type="InterPro" id="IPR008929">
    <property type="entry name" value="Chondroitin_lyas"/>
</dbReference>
<proteinExistence type="predicted"/>
<accession>A0ABP8EHC2</accession>
<dbReference type="CDD" id="cd03801">
    <property type="entry name" value="GT4_PimA-like"/>
    <property type="match status" value="1"/>
</dbReference>
<evidence type="ECO:0000259" key="8">
    <source>
        <dbReference type="Pfam" id="PF16889"/>
    </source>
</evidence>
<evidence type="ECO:0008006" key="11">
    <source>
        <dbReference type="Google" id="ProtNLM"/>
    </source>
</evidence>
<evidence type="ECO:0000259" key="7">
    <source>
        <dbReference type="Pfam" id="PF07940"/>
    </source>
</evidence>
<dbReference type="Pfam" id="PF00534">
    <property type="entry name" value="Glycos_transf_1"/>
    <property type="match status" value="1"/>
</dbReference>
<dbReference type="Pfam" id="PF07940">
    <property type="entry name" value="Hepar_II_III_C"/>
    <property type="match status" value="1"/>
</dbReference>
<gene>
    <name evidence="9" type="ORF">GCM10022261_08920</name>
</gene>
<keyword evidence="3" id="KW-0732">Signal</keyword>